<name>A0A5J9WTI1_9POAL</name>
<keyword evidence="3" id="KW-1185">Reference proteome</keyword>
<dbReference type="EMBL" id="RWGY01000002">
    <property type="protein sequence ID" value="TVU51217.1"/>
    <property type="molecule type" value="Genomic_DNA"/>
</dbReference>
<evidence type="ECO:0000313" key="3">
    <source>
        <dbReference type="Proteomes" id="UP000324897"/>
    </source>
</evidence>
<dbReference type="PANTHER" id="PTHR36322">
    <property type="entry name" value="TRANSMEMBRANE PROTEIN"/>
    <property type="match status" value="1"/>
</dbReference>
<reference evidence="2 3" key="1">
    <citation type="journal article" date="2019" name="Sci. Rep.">
        <title>A high-quality genome of Eragrostis curvula grass provides insights into Poaceae evolution and supports new strategies to enhance forage quality.</title>
        <authorList>
            <person name="Carballo J."/>
            <person name="Santos B.A.C.M."/>
            <person name="Zappacosta D."/>
            <person name="Garbus I."/>
            <person name="Selva J.P."/>
            <person name="Gallo C.A."/>
            <person name="Diaz A."/>
            <person name="Albertini E."/>
            <person name="Caccamo M."/>
            <person name="Echenique V."/>
        </authorList>
    </citation>
    <scope>NUCLEOTIDE SEQUENCE [LARGE SCALE GENOMIC DNA]</scope>
    <source>
        <strain evidence="3">cv. Victoria</strain>
        <tissue evidence="2">Leaf</tissue>
    </source>
</reference>
<dbReference type="PANTHER" id="PTHR36322:SF6">
    <property type="entry name" value="EXPRESSED PROTEIN"/>
    <property type="match status" value="1"/>
</dbReference>
<dbReference type="Proteomes" id="UP000324897">
    <property type="component" value="Chromosome 6"/>
</dbReference>
<evidence type="ECO:0000256" key="1">
    <source>
        <dbReference type="SAM" id="Phobius"/>
    </source>
</evidence>
<evidence type="ECO:0000313" key="2">
    <source>
        <dbReference type="EMBL" id="TVU51217.1"/>
    </source>
</evidence>
<keyword evidence="1" id="KW-1133">Transmembrane helix</keyword>
<keyword evidence="1" id="KW-0812">Transmembrane</keyword>
<feature type="transmembrane region" description="Helical" evidence="1">
    <location>
        <begin position="20"/>
        <end position="48"/>
    </location>
</feature>
<sequence>MGDDVGRTPPQTSLRAVAAAALAMWLVPVVLTLAVLWLPLLCCAVAVVRFRRVRSKRLLRGCRDADAGGGGRWQTETVDAGYRLRLLDQYLEDQMELVGDAADAGEKDP</sequence>
<organism evidence="2 3">
    <name type="scientific">Eragrostis curvula</name>
    <name type="common">weeping love grass</name>
    <dbReference type="NCBI Taxonomy" id="38414"/>
    <lineage>
        <taxon>Eukaryota</taxon>
        <taxon>Viridiplantae</taxon>
        <taxon>Streptophyta</taxon>
        <taxon>Embryophyta</taxon>
        <taxon>Tracheophyta</taxon>
        <taxon>Spermatophyta</taxon>
        <taxon>Magnoliopsida</taxon>
        <taxon>Liliopsida</taxon>
        <taxon>Poales</taxon>
        <taxon>Poaceae</taxon>
        <taxon>PACMAD clade</taxon>
        <taxon>Chloridoideae</taxon>
        <taxon>Eragrostideae</taxon>
        <taxon>Eragrostidinae</taxon>
        <taxon>Eragrostis</taxon>
    </lineage>
</organism>
<feature type="non-terminal residue" evidence="2">
    <location>
        <position position="1"/>
    </location>
</feature>
<dbReference type="AlphaFoldDB" id="A0A5J9WTI1"/>
<dbReference type="Gramene" id="TVU51217">
    <property type="protein sequence ID" value="TVU51217"/>
    <property type="gene ID" value="EJB05_02627"/>
</dbReference>
<comment type="caution">
    <text evidence="2">The sequence shown here is derived from an EMBL/GenBank/DDBJ whole genome shotgun (WGS) entry which is preliminary data.</text>
</comment>
<gene>
    <name evidence="2" type="ORF">EJB05_02627</name>
</gene>
<dbReference type="OrthoDB" id="10551361at2759"/>
<protein>
    <submittedName>
        <fullName evidence="2">Uncharacterized protein</fullName>
    </submittedName>
</protein>
<proteinExistence type="predicted"/>
<keyword evidence="1" id="KW-0472">Membrane</keyword>
<accession>A0A5J9WTI1</accession>